<dbReference type="Gene3D" id="1.10.260.40">
    <property type="entry name" value="lambda repressor-like DNA-binding domains"/>
    <property type="match status" value="1"/>
</dbReference>
<proteinExistence type="predicted"/>
<organism evidence="2 3">
    <name type="scientific">Saccharopolyspora rosea</name>
    <dbReference type="NCBI Taxonomy" id="524884"/>
    <lineage>
        <taxon>Bacteria</taxon>
        <taxon>Bacillati</taxon>
        <taxon>Actinomycetota</taxon>
        <taxon>Actinomycetes</taxon>
        <taxon>Pseudonocardiales</taxon>
        <taxon>Pseudonocardiaceae</taxon>
        <taxon>Saccharopolyspora</taxon>
    </lineage>
</organism>
<dbReference type="Proteomes" id="UP001597018">
    <property type="component" value="Unassembled WGS sequence"/>
</dbReference>
<evidence type="ECO:0000313" key="2">
    <source>
        <dbReference type="EMBL" id="MFD0919914.1"/>
    </source>
</evidence>
<sequence>MTDEPGRTFAELLRHLIDTVHPPDRGPYSYREIEAGIREHPGAMTAAHVQQLATGKQPNPRKHNIEALAAFFGVPAAYFFDEDVSRQVDAEISDIIDWRNTEEGVLAQRLNELSPAHRNAVSAMIDHLAAYEQQPRGQRRRRKPAPHEHMGQ</sequence>
<accession>A0ABW3FN11</accession>
<reference evidence="3" key="1">
    <citation type="journal article" date="2019" name="Int. J. Syst. Evol. Microbiol.">
        <title>The Global Catalogue of Microorganisms (GCM) 10K type strain sequencing project: providing services to taxonomists for standard genome sequencing and annotation.</title>
        <authorList>
            <consortium name="The Broad Institute Genomics Platform"/>
            <consortium name="The Broad Institute Genome Sequencing Center for Infectious Disease"/>
            <person name="Wu L."/>
            <person name="Ma J."/>
        </authorList>
    </citation>
    <scope>NUCLEOTIDE SEQUENCE [LARGE SCALE GENOMIC DNA]</scope>
    <source>
        <strain evidence="3">CCUG 56401</strain>
    </source>
</reference>
<feature type="region of interest" description="Disordered" evidence="1">
    <location>
        <begin position="131"/>
        <end position="152"/>
    </location>
</feature>
<protein>
    <submittedName>
        <fullName evidence="2">XRE family transcriptional regulator</fullName>
    </submittedName>
</protein>
<dbReference type="EMBL" id="JBHTIW010000004">
    <property type="protein sequence ID" value="MFD0919914.1"/>
    <property type="molecule type" value="Genomic_DNA"/>
</dbReference>
<evidence type="ECO:0000313" key="3">
    <source>
        <dbReference type="Proteomes" id="UP001597018"/>
    </source>
</evidence>
<name>A0ABW3FN11_9PSEU</name>
<dbReference type="InterPro" id="IPR010982">
    <property type="entry name" value="Lambda_DNA-bd_dom_sf"/>
</dbReference>
<dbReference type="RefSeq" id="WP_263251939.1">
    <property type="nucleotide sequence ID" value="NZ_BAABLT010000052.1"/>
</dbReference>
<gene>
    <name evidence="2" type="ORF">ACFQ16_09170</name>
</gene>
<keyword evidence="3" id="KW-1185">Reference proteome</keyword>
<comment type="caution">
    <text evidence="2">The sequence shown here is derived from an EMBL/GenBank/DDBJ whole genome shotgun (WGS) entry which is preliminary data.</text>
</comment>
<evidence type="ECO:0000256" key="1">
    <source>
        <dbReference type="SAM" id="MobiDB-lite"/>
    </source>
</evidence>